<dbReference type="GO" id="GO:0005886">
    <property type="term" value="C:plasma membrane"/>
    <property type="evidence" value="ECO:0007669"/>
    <property type="project" value="UniProtKB-SubCell"/>
</dbReference>
<accession>A0A376BZ26</accession>
<gene>
    <name evidence="2" type="ORF">NCTC11661_00538</name>
</gene>
<feature type="transmembrane region" description="Helical" evidence="1">
    <location>
        <begin position="6"/>
        <end position="22"/>
    </location>
</feature>
<keyword evidence="1" id="KW-0472">Membrane</keyword>
<dbReference type="Proteomes" id="UP000255515">
    <property type="component" value="Unassembled WGS sequence"/>
</dbReference>
<feature type="transmembrane region" description="Helical" evidence="1">
    <location>
        <begin position="34"/>
        <end position="54"/>
    </location>
</feature>
<protein>
    <submittedName>
        <fullName evidence="2">Uncharacterized protein</fullName>
    </submittedName>
</protein>
<reference evidence="2 3" key="1">
    <citation type="submission" date="2018-06" db="EMBL/GenBank/DDBJ databases">
        <authorList>
            <consortium name="Pathogen Informatics"/>
            <person name="Doyle S."/>
        </authorList>
    </citation>
    <scope>NUCLEOTIDE SEQUENCE [LARGE SCALE GENOMIC DNA]</scope>
    <source>
        <strain evidence="2 3">NCTC11661</strain>
    </source>
</reference>
<keyword evidence="1" id="KW-0812">Transmembrane</keyword>
<evidence type="ECO:0000313" key="3">
    <source>
        <dbReference type="Proteomes" id="UP000255515"/>
    </source>
</evidence>
<dbReference type="AlphaFoldDB" id="A0A376BZ26"/>
<sequence>MADTLFLSFALLLTIALIVFAIKQVDRRDTYKSLWYLLIFIMPIAGSLLTLLIITHPSYRKALEHQRKFRFRKV</sequence>
<proteinExistence type="predicted"/>
<keyword evidence="1" id="KW-1133">Transmembrane helix</keyword>
<dbReference type="EMBL" id="UFTJ01000001">
    <property type="protein sequence ID" value="SSZ46876.1"/>
    <property type="molecule type" value="Genomic_DNA"/>
</dbReference>
<organism evidence="2 3">
    <name type="scientific">Bergeyella zoohelcum</name>
    <dbReference type="NCBI Taxonomy" id="1015"/>
    <lineage>
        <taxon>Bacteria</taxon>
        <taxon>Pseudomonadati</taxon>
        <taxon>Bacteroidota</taxon>
        <taxon>Flavobacteriia</taxon>
        <taxon>Flavobacteriales</taxon>
        <taxon>Weeksellaceae</taxon>
        <taxon>Bergeyella</taxon>
    </lineage>
</organism>
<evidence type="ECO:0000256" key="1">
    <source>
        <dbReference type="SAM" id="Phobius"/>
    </source>
</evidence>
<evidence type="ECO:0000313" key="2">
    <source>
        <dbReference type="EMBL" id="SSZ46876.1"/>
    </source>
</evidence>
<name>A0A376BZ26_9FLAO</name>